<evidence type="ECO:0000313" key="1">
    <source>
        <dbReference type="EMBL" id="KAJ4711612.1"/>
    </source>
</evidence>
<reference evidence="1 2" key="1">
    <citation type="journal article" date="2023" name="Science">
        <title>Complex scaffold remodeling in plant triterpene biosynthesis.</title>
        <authorList>
            <person name="De La Pena R."/>
            <person name="Hodgson H."/>
            <person name="Liu J.C."/>
            <person name="Stephenson M.J."/>
            <person name="Martin A.C."/>
            <person name="Owen C."/>
            <person name="Harkess A."/>
            <person name="Leebens-Mack J."/>
            <person name="Jimenez L.E."/>
            <person name="Osbourn A."/>
            <person name="Sattely E.S."/>
        </authorList>
    </citation>
    <scope>NUCLEOTIDE SEQUENCE [LARGE SCALE GENOMIC DNA]</scope>
    <source>
        <strain evidence="2">cv. JPN11</strain>
        <tissue evidence="1">Leaf</tissue>
    </source>
</reference>
<keyword evidence="2" id="KW-1185">Reference proteome</keyword>
<accession>A0ACC1XL79</accession>
<protein>
    <submittedName>
        <fullName evidence="1">Exosome complex component Rrp41 like</fullName>
    </submittedName>
</protein>
<dbReference type="EMBL" id="CM051402">
    <property type="protein sequence ID" value="KAJ4711612.1"/>
    <property type="molecule type" value="Genomic_DNA"/>
</dbReference>
<sequence length="855" mass="93938">MEEDIAQKSNNKCDTSWSSASNWTIADGSLVNSITFESSCSPTAVDDDDQDTDNKVKSPLVLYPSSSDPTPCEITITFAQKHEVRQVYVRSTARVYEIYYASDLQSSNEYLCTVRCGIATRDEEVLCTPNIEEAAAHLKETSKELDQKKTKNDSNLSNDEDGWVEVKALDSPQLDNGSSPPPSDFIMRQGESIQNLYEATAEINDADPCMSITLRMLSLQNKGFIVVDEIYVFGDPVEPSDTENRVGQVENPAGSSLMAMFMPTLLQLSKTRSADQIQGPHVFDTIEKQKFPEIGSKATDSVNVANRIQQGGDSGVADKQEEKLQETVGAAAIPVHIESQMPPQVSEKVCKPDSSCSRIEKVLDHLVSQVSKIEDFFLRFEERMLKPVNSIDARLQKVEQQLEELTKNSQNSEFQCCTRISAPEFSWHESDDNRFNNNETNEAESHEKDYTLSILAGDLADSVNDGQSHSSLFVTDRLSTSANDKEENVALEAATSSINDKPKHLSVDDALADALAGFLSSASAEPSKYTQALAIKAPDFSFEEDCSGSKQASAEVECGRAATPPVCSNAVDETECNSDSPLVSDMKVIKPVDDHNYEKVGERIDNVYQDNEEGKDDSLDWGIHDAVTPAGQEVATVINSTEVGDGMNNTSVDDEFVTRNQLFDNYTTQEGAILNSESSTVAEDTEEQSDKDVLNFESSTVAEDTEEQSDKDVLNFESSTVAEVTEGQSEKDFPQILKLSRSSSVVDFETPILDVKFVSQESSDIKSPFEALWGDAPKVEAPYPKKNDDADSPIGQQQNLISVDDSEPTSPATGNHFSVDMNYCSLADMPLYAEGEKVHDYYLSNGKEAFSLSLI</sequence>
<organism evidence="1 2">
    <name type="scientific">Melia azedarach</name>
    <name type="common">Chinaberry tree</name>
    <dbReference type="NCBI Taxonomy" id="155640"/>
    <lineage>
        <taxon>Eukaryota</taxon>
        <taxon>Viridiplantae</taxon>
        <taxon>Streptophyta</taxon>
        <taxon>Embryophyta</taxon>
        <taxon>Tracheophyta</taxon>
        <taxon>Spermatophyta</taxon>
        <taxon>Magnoliopsida</taxon>
        <taxon>eudicotyledons</taxon>
        <taxon>Gunneridae</taxon>
        <taxon>Pentapetalae</taxon>
        <taxon>rosids</taxon>
        <taxon>malvids</taxon>
        <taxon>Sapindales</taxon>
        <taxon>Meliaceae</taxon>
        <taxon>Melia</taxon>
    </lineage>
</organism>
<proteinExistence type="predicted"/>
<evidence type="ECO:0000313" key="2">
    <source>
        <dbReference type="Proteomes" id="UP001164539"/>
    </source>
</evidence>
<dbReference type="Proteomes" id="UP001164539">
    <property type="component" value="Chromosome 9"/>
</dbReference>
<comment type="caution">
    <text evidence="1">The sequence shown here is derived from an EMBL/GenBank/DDBJ whole genome shotgun (WGS) entry which is preliminary data.</text>
</comment>
<name>A0ACC1XL79_MELAZ</name>
<gene>
    <name evidence="1" type="ORF">OWV82_017602</name>
</gene>